<accession>A0A261U7S7</accession>
<name>A0A261U7S7_9BORD</name>
<dbReference type="AlphaFoldDB" id="A0A261U7S7"/>
<comment type="caution">
    <text evidence="1">The sequence shown here is derived from an EMBL/GenBank/DDBJ whole genome shotgun (WGS) entry which is preliminary data.</text>
</comment>
<organism evidence="1 2">
    <name type="scientific">Bordetella genomosp. 4</name>
    <dbReference type="NCBI Taxonomy" id="463044"/>
    <lineage>
        <taxon>Bacteria</taxon>
        <taxon>Pseudomonadati</taxon>
        <taxon>Pseudomonadota</taxon>
        <taxon>Betaproteobacteria</taxon>
        <taxon>Burkholderiales</taxon>
        <taxon>Alcaligenaceae</taxon>
        <taxon>Bordetella</taxon>
    </lineage>
</organism>
<gene>
    <name evidence="1" type="ORF">CAL20_09940</name>
</gene>
<evidence type="ECO:0000313" key="2">
    <source>
        <dbReference type="Proteomes" id="UP000216885"/>
    </source>
</evidence>
<reference evidence="1 2" key="1">
    <citation type="submission" date="2017-05" db="EMBL/GenBank/DDBJ databases">
        <title>Complete and WGS of Bordetella genogroups.</title>
        <authorList>
            <person name="Spilker T."/>
            <person name="LiPuma J."/>
        </authorList>
    </citation>
    <scope>NUCLEOTIDE SEQUENCE [LARGE SCALE GENOMIC DNA]</scope>
    <source>
        <strain evidence="1 2">AU9919</strain>
    </source>
</reference>
<proteinExistence type="predicted"/>
<dbReference type="Proteomes" id="UP000216885">
    <property type="component" value="Unassembled WGS sequence"/>
</dbReference>
<keyword evidence="2" id="KW-1185">Reference proteome</keyword>
<evidence type="ECO:0000313" key="1">
    <source>
        <dbReference type="EMBL" id="OZI57685.1"/>
    </source>
</evidence>
<dbReference type="EMBL" id="NEVQ01000012">
    <property type="protein sequence ID" value="OZI57685.1"/>
    <property type="molecule type" value="Genomic_DNA"/>
</dbReference>
<dbReference type="RefSeq" id="WP_094837752.1">
    <property type="nucleotide sequence ID" value="NZ_NEVQ01000012.1"/>
</dbReference>
<protein>
    <submittedName>
        <fullName evidence="1">Uncharacterized protein</fullName>
    </submittedName>
</protein>
<sequence>MPRYPALTIRELQAIQEANKGNPAVRRLLWEIHRLHEVLISMDLHLRGLDPDLSYFVGVAKSHCVVLLDQEPAVRWCRFKDEEARRKSAALGNINAHYGFAAEAFVGPNQPIATPRRKRRNR</sequence>